<dbReference type="PANTHER" id="PTHR31286:SF171">
    <property type="entry name" value="CCHC-TYPE DOMAIN-CONTAINING PROTEIN"/>
    <property type="match status" value="1"/>
</dbReference>
<dbReference type="Gramene" id="KRH16084">
    <property type="protein sequence ID" value="KRH16084"/>
    <property type="gene ID" value="GLYMA_14G131000"/>
</dbReference>
<name>A0A0R0GPW6_SOYBN</name>
<dbReference type="InterPro" id="IPR025558">
    <property type="entry name" value="DUF4283"/>
</dbReference>
<keyword evidence="4" id="KW-1185">Reference proteome</keyword>
<gene>
    <name evidence="2" type="ORF">GLYMA_14G131000</name>
</gene>
<dbReference type="EnsemblPlants" id="KRH16084">
    <property type="protein sequence ID" value="KRH16084"/>
    <property type="gene ID" value="GLYMA_14G131000"/>
</dbReference>
<accession>A0A0R0GPW6</accession>
<reference evidence="2 3" key="1">
    <citation type="journal article" date="2010" name="Nature">
        <title>Genome sequence of the palaeopolyploid soybean.</title>
        <authorList>
            <person name="Schmutz J."/>
            <person name="Cannon S.B."/>
            <person name="Schlueter J."/>
            <person name="Ma J."/>
            <person name="Mitros T."/>
            <person name="Nelson W."/>
            <person name="Hyten D.L."/>
            <person name="Song Q."/>
            <person name="Thelen J.J."/>
            <person name="Cheng J."/>
            <person name="Xu D."/>
            <person name="Hellsten U."/>
            <person name="May G.D."/>
            <person name="Yu Y."/>
            <person name="Sakurai T."/>
            <person name="Umezawa T."/>
            <person name="Bhattacharyya M.K."/>
            <person name="Sandhu D."/>
            <person name="Valliyodan B."/>
            <person name="Lindquist E."/>
            <person name="Peto M."/>
            <person name="Grant D."/>
            <person name="Shu S."/>
            <person name="Goodstein D."/>
            <person name="Barry K."/>
            <person name="Futrell-Griggs M."/>
            <person name="Abernathy B."/>
            <person name="Du J."/>
            <person name="Tian Z."/>
            <person name="Zhu L."/>
            <person name="Gill N."/>
            <person name="Joshi T."/>
            <person name="Libault M."/>
            <person name="Sethuraman A."/>
            <person name="Zhang X.-C."/>
            <person name="Shinozaki K."/>
            <person name="Nguyen H.T."/>
            <person name="Wing R.A."/>
            <person name="Cregan P."/>
            <person name="Specht J."/>
            <person name="Grimwood J."/>
            <person name="Rokhsar D."/>
            <person name="Stacey G."/>
            <person name="Shoemaker R.C."/>
            <person name="Jackson S.A."/>
        </authorList>
    </citation>
    <scope>NUCLEOTIDE SEQUENCE</scope>
    <source>
        <strain evidence="3">cv. Williams 82</strain>
        <tissue evidence="2">Callus</tissue>
    </source>
</reference>
<dbReference type="InParanoid" id="A0A0R0GPW6"/>
<sequence>MREKLKSTWKLEDGFNLMDITHGYILVNFYMDKDRDKDISGGLWMIFDPYLIVRPWTLDFLAMNMKVDKTLVWVHFPSLGMVFYEENVLLALESTIGRPIIDLNTLNMARGRFAQVCIEIDLDVPVKLHCFGDGGTTEGGWCGCDLARHGFHRVNQGINPYEPYVTIIA</sequence>
<dbReference type="PANTHER" id="PTHR31286">
    <property type="entry name" value="GLYCINE-RICH CELL WALL STRUCTURAL PROTEIN 1.8-LIKE"/>
    <property type="match status" value="1"/>
</dbReference>
<dbReference type="InterPro" id="IPR040256">
    <property type="entry name" value="At4g02000-like"/>
</dbReference>
<evidence type="ECO:0000313" key="4">
    <source>
        <dbReference type="Proteomes" id="UP000008827"/>
    </source>
</evidence>
<feature type="domain" description="DUF4283" evidence="1">
    <location>
        <begin position="1"/>
        <end position="60"/>
    </location>
</feature>
<reference evidence="2" key="3">
    <citation type="submission" date="2018-07" db="EMBL/GenBank/DDBJ databases">
        <title>WGS assembly of Glycine max.</title>
        <authorList>
            <person name="Schmutz J."/>
            <person name="Cannon S."/>
            <person name="Schlueter J."/>
            <person name="Ma J."/>
            <person name="Mitros T."/>
            <person name="Nelson W."/>
            <person name="Hyten D."/>
            <person name="Song Q."/>
            <person name="Thelen J."/>
            <person name="Cheng J."/>
            <person name="Xu D."/>
            <person name="Hellsten U."/>
            <person name="May G."/>
            <person name="Yu Y."/>
            <person name="Sakurai T."/>
            <person name="Umezawa T."/>
            <person name="Bhattacharyya M."/>
            <person name="Sandhu D."/>
            <person name="Valliyodan B."/>
            <person name="Lindquist E."/>
            <person name="Peto M."/>
            <person name="Grant D."/>
            <person name="Shu S."/>
            <person name="Goodstein D."/>
            <person name="Barry K."/>
            <person name="Futrell-Griggs M."/>
            <person name="Abernathy B."/>
            <person name="Du J."/>
            <person name="Tian Z."/>
            <person name="Zhu L."/>
            <person name="Gill N."/>
            <person name="Joshi T."/>
            <person name="Libault M."/>
            <person name="Sethuraman A."/>
            <person name="Zhang X."/>
            <person name="Shinozaki K."/>
            <person name="Nguyen H."/>
            <person name="Wing R."/>
            <person name="Cregan P."/>
            <person name="Specht J."/>
            <person name="Grimwood J."/>
            <person name="Rokhsar D."/>
            <person name="Stacey G."/>
            <person name="Shoemaker R."/>
            <person name="Jackson S."/>
        </authorList>
    </citation>
    <scope>NUCLEOTIDE SEQUENCE</scope>
    <source>
        <tissue evidence="2">Callus</tissue>
    </source>
</reference>
<protein>
    <recommendedName>
        <fullName evidence="1">DUF4283 domain-containing protein</fullName>
    </recommendedName>
</protein>
<dbReference type="AlphaFoldDB" id="A0A0R0GPW6"/>
<dbReference type="Proteomes" id="UP000008827">
    <property type="component" value="Chromosome 14"/>
</dbReference>
<dbReference type="Pfam" id="PF14111">
    <property type="entry name" value="DUF4283"/>
    <property type="match status" value="1"/>
</dbReference>
<evidence type="ECO:0000313" key="2">
    <source>
        <dbReference type="EMBL" id="KRH16084.1"/>
    </source>
</evidence>
<dbReference type="OMA" id="LMDITHG"/>
<reference evidence="3" key="2">
    <citation type="submission" date="2018-02" db="UniProtKB">
        <authorList>
            <consortium name="EnsemblPlants"/>
        </authorList>
    </citation>
    <scope>IDENTIFICATION</scope>
    <source>
        <strain evidence="3">Williams 82</strain>
    </source>
</reference>
<evidence type="ECO:0000313" key="3">
    <source>
        <dbReference type="EnsemblPlants" id="KRH16084"/>
    </source>
</evidence>
<evidence type="ECO:0000259" key="1">
    <source>
        <dbReference type="Pfam" id="PF14111"/>
    </source>
</evidence>
<proteinExistence type="predicted"/>
<organism evidence="2">
    <name type="scientific">Glycine max</name>
    <name type="common">Soybean</name>
    <name type="synonym">Glycine hispida</name>
    <dbReference type="NCBI Taxonomy" id="3847"/>
    <lineage>
        <taxon>Eukaryota</taxon>
        <taxon>Viridiplantae</taxon>
        <taxon>Streptophyta</taxon>
        <taxon>Embryophyta</taxon>
        <taxon>Tracheophyta</taxon>
        <taxon>Spermatophyta</taxon>
        <taxon>Magnoliopsida</taxon>
        <taxon>eudicotyledons</taxon>
        <taxon>Gunneridae</taxon>
        <taxon>Pentapetalae</taxon>
        <taxon>rosids</taxon>
        <taxon>fabids</taxon>
        <taxon>Fabales</taxon>
        <taxon>Fabaceae</taxon>
        <taxon>Papilionoideae</taxon>
        <taxon>50 kb inversion clade</taxon>
        <taxon>NPAAA clade</taxon>
        <taxon>indigoferoid/millettioid clade</taxon>
        <taxon>Phaseoleae</taxon>
        <taxon>Glycine</taxon>
        <taxon>Glycine subgen. Soja</taxon>
    </lineage>
</organism>
<dbReference type="EMBL" id="CM000847">
    <property type="protein sequence ID" value="KRH16084.1"/>
    <property type="molecule type" value="Genomic_DNA"/>
</dbReference>